<keyword evidence="1" id="KW-0808">Transferase</keyword>
<dbReference type="RefSeq" id="WP_058257728.1">
    <property type="nucleotide sequence ID" value="NZ_DUPS01000072.1"/>
</dbReference>
<keyword evidence="2" id="KW-0547">Nucleotide-binding</keyword>
<dbReference type="Gene3D" id="3.40.50.10240">
    <property type="entry name" value="Thiamin pyrophosphokinase, catalytic domain"/>
    <property type="match status" value="1"/>
</dbReference>
<dbReference type="GO" id="GO:0016301">
    <property type="term" value="F:kinase activity"/>
    <property type="evidence" value="ECO:0007669"/>
    <property type="project" value="UniProtKB-KW"/>
</dbReference>
<dbReference type="GO" id="GO:0006772">
    <property type="term" value="P:thiamine metabolic process"/>
    <property type="evidence" value="ECO:0007669"/>
    <property type="project" value="UniProtKB-UniRule"/>
</dbReference>
<feature type="domain" description="Thiamin pyrophosphokinase thiamin-binding" evidence="6">
    <location>
        <begin position="151"/>
        <end position="218"/>
    </location>
</feature>
<dbReference type="GO" id="GO:0009229">
    <property type="term" value="P:thiamine diphosphate biosynthetic process"/>
    <property type="evidence" value="ECO:0007669"/>
    <property type="project" value="InterPro"/>
</dbReference>
<dbReference type="InterPro" id="IPR053149">
    <property type="entry name" value="TPK"/>
</dbReference>
<dbReference type="SUPFAM" id="SSF63999">
    <property type="entry name" value="Thiamin pyrophosphokinase, catalytic domain"/>
    <property type="match status" value="1"/>
</dbReference>
<dbReference type="InterPro" id="IPR036371">
    <property type="entry name" value="TPK_B1-bd_sf"/>
</dbReference>
<dbReference type="PANTHER" id="PTHR41299:SF1">
    <property type="entry name" value="THIAMINE PYROPHOSPHOKINASE"/>
    <property type="match status" value="1"/>
</dbReference>
<keyword evidence="8" id="KW-1185">Reference proteome</keyword>
<organism evidence="7 8">
    <name type="scientific">Herbinix luporum</name>
    <dbReference type="NCBI Taxonomy" id="1679721"/>
    <lineage>
        <taxon>Bacteria</taxon>
        <taxon>Bacillati</taxon>
        <taxon>Bacillota</taxon>
        <taxon>Clostridia</taxon>
        <taxon>Lachnospirales</taxon>
        <taxon>Lachnospiraceae</taxon>
        <taxon>Herbinix</taxon>
    </lineage>
</organism>
<name>A0A0K8J4E0_9FIRM</name>
<accession>A0A0K8J4E0</accession>
<evidence type="ECO:0000256" key="3">
    <source>
        <dbReference type="ARBA" id="ARBA00022777"/>
    </source>
</evidence>
<dbReference type="GO" id="GO:0030975">
    <property type="term" value="F:thiamine binding"/>
    <property type="evidence" value="ECO:0007669"/>
    <property type="project" value="InterPro"/>
</dbReference>
<dbReference type="KEGG" id="hsd:SD1D_0809"/>
<dbReference type="EC" id="2.7.6.2" evidence="5"/>
<dbReference type="Pfam" id="PF04265">
    <property type="entry name" value="TPK_B1_binding"/>
    <property type="match status" value="1"/>
</dbReference>
<dbReference type="AlphaFoldDB" id="A0A0K8J4E0"/>
<proteinExistence type="predicted"/>
<gene>
    <name evidence="7" type="ORF">SD1D_0809</name>
</gene>
<dbReference type="InterPro" id="IPR006282">
    <property type="entry name" value="Thi_PPkinase"/>
</dbReference>
<keyword evidence="3" id="KW-0418">Kinase</keyword>
<dbReference type="SMART" id="SM00983">
    <property type="entry name" value="TPK_B1_binding"/>
    <property type="match status" value="1"/>
</dbReference>
<dbReference type="CDD" id="cd07995">
    <property type="entry name" value="TPK"/>
    <property type="match status" value="1"/>
</dbReference>
<dbReference type="OrthoDB" id="9804377at2"/>
<dbReference type="PANTHER" id="PTHR41299">
    <property type="entry name" value="THIAMINE PYROPHOSPHOKINASE"/>
    <property type="match status" value="1"/>
</dbReference>
<evidence type="ECO:0000313" key="7">
    <source>
        <dbReference type="EMBL" id="CUH92357.1"/>
    </source>
</evidence>
<sequence>MNKSTGFNNQNKILIITGGCICEEFLKSLVLNEQYTIIIVADKGLLAAYNLGLEVDFILGDFDSVPANLLSEYKNSASKILRFPSKKDKTDTEIALELALEQKPGIIDLIGATGSRMDHTMANIHLLMPALEQRVNAKILDPNNKIYLKNQSFTIKKDEQYGDYISLLPFSSKIEELTLRGFKYPLDGITLRAGSSLAISNEIMDEVAYVEFKEGILVVFETRD</sequence>
<evidence type="ECO:0000313" key="8">
    <source>
        <dbReference type="Proteomes" id="UP000196053"/>
    </source>
</evidence>
<evidence type="ECO:0000256" key="2">
    <source>
        <dbReference type="ARBA" id="ARBA00022741"/>
    </source>
</evidence>
<dbReference type="Pfam" id="PF04263">
    <property type="entry name" value="TPK_catalytic"/>
    <property type="match status" value="1"/>
</dbReference>
<reference evidence="8" key="1">
    <citation type="submission" date="2015-09" db="EMBL/GenBank/DDBJ databases">
        <authorList>
            <person name="Wibberg D."/>
        </authorList>
    </citation>
    <scope>NUCLEOTIDE SEQUENCE [LARGE SCALE GENOMIC DNA]</scope>
    <source>
        <strain evidence="8">SD1D</strain>
    </source>
</reference>
<dbReference type="InterPro" id="IPR007373">
    <property type="entry name" value="Thiamin_PyroPKinase_B1-bd"/>
</dbReference>
<dbReference type="SUPFAM" id="SSF63862">
    <property type="entry name" value="Thiamin pyrophosphokinase, substrate-binding domain"/>
    <property type="match status" value="1"/>
</dbReference>
<keyword evidence="4" id="KW-0067">ATP-binding</keyword>
<dbReference type="InterPro" id="IPR007371">
    <property type="entry name" value="TPK_catalytic"/>
</dbReference>
<dbReference type="GO" id="GO:0004788">
    <property type="term" value="F:thiamine diphosphokinase activity"/>
    <property type="evidence" value="ECO:0007669"/>
    <property type="project" value="UniProtKB-UniRule"/>
</dbReference>
<evidence type="ECO:0000256" key="4">
    <source>
        <dbReference type="ARBA" id="ARBA00022840"/>
    </source>
</evidence>
<dbReference type="GO" id="GO:0005524">
    <property type="term" value="F:ATP binding"/>
    <property type="evidence" value="ECO:0007669"/>
    <property type="project" value="UniProtKB-KW"/>
</dbReference>
<evidence type="ECO:0000259" key="6">
    <source>
        <dbReference type="SMART" id="SM00983"/>
    </source>
</evidence>
<protein>
    <recommendedName>
        <fullName evidence="5">Thiamine diphosphokinase</fullName>
        <ecNumber evidence="5">2.7.6.2</ecNumber>
    </recommendedName>
</protein>
<evidence type="ECO:0000256" key="1">
    <source>
        <dbReference type="ARBA" id="ARBA00022679"/>
    </source>
</evidence>
<dbReference type="Proteomes" id="UP000196053">
    <property type="component" value="Chromosome I"/>
</dbReference>
<dbReference type="InterPro" id="IPR036759">
    <property type="entry name" value="TPK_catalytic_sf"/>
</dbReference>
<evidence type="ECO:0000256" key="5">
    <source>
        <dbReference type="NCBIfam" id="TIGR01378"/>
    </source>
</evidence>
<dbReference type="EMBL" id="LN879430">
    <property type="protein sequence ID" value="CUH92357.1"/>
    <property type="molecule type" value="Genomic_DNA"/>
</dbReference>
<dbReference type="NCBIfam" id="TIGR01378">
    <property type="entry name" value="thi_PPkinase"/>
    <property type="match status" value="1"/>
</dbReference>